<dbReference type="EMBL" id="FNWU01000012">
    <property type="protein sequence ID" value="SEH60739.1"/>
    <property type="molecule type" value="Genomic_DNA"/>
</dbReference>
<proteinExistence type="predicted"/>
<evidence type="ECO:0000313" key="1">
    <source>
        <dbReference type="EMBL" id="SEH60739.1"/>
    </source>
</evidence>
<protein>
    <submittedName>
        <fullName evidence="1">Uncharacterized protein</fullName>
    </submittedName>
</protein>
<dbReference type="Proteomes" id="UP000199215">
    <property type="component" value="Unassembled WGS sequence"/>
</dbReference>
<reference evidence="1 2" key="1">
    <citation type="submission" date="2016-10" db="EMBL/GenBank/DDBJ databases">
        <authorList>
            <person name="de Groot N.N."/>
        </authorList>
    </citation>
    <scope>NUCLEOTIDE SEQUENCE [LARGE SCALE GENOMIC DNA]</scope>
    <source>
        <strain evidence="1 2">IBRC-M10418</strain>
    </source>
</reference>
<organism evidence="1 2">
    <name type="scientific">Halopenitus malekzadehii</name>
    <dbReference type="NCBI Taxonomy" id="1267564"/>
    <lineage>
        <taxon>Archaea</taxon>
        <taxon>Methanobacteriati</taxon>
        <taxon>Methanobacteriota</taxon>
        <taxon>Stenosarchaea group</taxon>
        <taxon>Halobacteria</taxon>
        <taxon>Halobacteriales</taxon>
        <taxon>Haloferacaceae</taxon>
        <taxon>Halopenitus</taxon>
    </lineage>
</organism>
<sequence>MGRKCSVCGELSDCVYKCDSCGKPFHGDNDAAPGRGQVDQQ</sequence>
<evidence type="ECO:0000313" key="2">
    <source>
        <dbReference type="Proteomes" id="UP000199215"/>
    </source>
</evidence>
<gene>
    <name evidence="1" type="ORF">SAMN05192561_11234</name>
</gene>
<dbReference type="AlphaFoldDB" id="A0A1H6JNW2"/>
<name>A0A1H6JNW2_9EURY</name>
<keyword evidence="2" id="KW-1185">Reference proteome</keyword>
<accession>A0A1H6JNW2</accession>